<evidence type="ECO:0000256" key="12">
    <source>
        <dbReference type="ARBA" id="ARBA00023180"/>
    </source>
</evidence>
<evidence type="ECO:0000256" key="13">
    <source>
        <dbReference type="ARBA" id="ARBA00023253"/>
    </source>
</evidence>
<dbReference type="CDD" id="cd10719">
    <property type="entry name" value="DnaJ_zf"/>
    <property type="match status" value="1"/>
</dbReference>
<keyword evidence="8 16" id="KW-0812">Transmembrane</keyword>
<evidence type="ECO:0000256" key="9">
    <source>
        <dbReference type="ARBA" id="ARBA00022968"/>
    </source>
</evidence>
<comment type="similarity">
    <text evidence="5">Belongs to the peptidase S54 family.</text>
</comment>
<evidence type="ECO:0000256" key="1">
    <source>
        <dbReference type="ARBA" id="ARBA00004141"/>
    </source>
</evidence>
<evidence type="ECO:0000256" key="4">
    <source>
        <dbReference type="ARBA" id="ARBA00007737"/>
    </source>
</evidence>
<dbReference type="Pfam" id="PF01694">
    <property type="entry name" value="Rhomboid"/>
    <property type="match status" value="1"/>
</dbReference>
<dbReference type="Proteomes" id="UP001358586">
    <property type="component" value="Chromosome 2"/>
</dbReference>
<evidence type="ECO:0000256" key="8">
    <source>
        <dbReference type="ARBA" id="ARBA00022692"/>
    </source>
</evidence>
<dbReference type="EMBL" id="JARKNE010000002">
    <property type="protein sequence ID" value="KAK5842054.1"/>
    <property type="molecule type" value="Genomic_DNA"/>
</dbReference>
<organism evidence="18 19">
    <name type="scientific">Gossypium arboreum</name>
    <name type="common">Tree cotton</name>
    <name type="synonym">Gossypium nanking</name>
    <dbReference type="NCBI Taxonomy" id="29729"/>
    <lineage>
        <taxon>Eukaryota</taxon>
        <taxon>Viridiplantae</taxon>
        <taxon>Streptophyta</taxon>
        <taxon>Embryophyta</taxon>
        <taxon>Tracheophyta</taxon>
        <taxon>Spermatophyta</taxon>
        <taxon>Magnoliopsida</taxon>
        <taxon>eudicotyledons</taxon>
        <taxon>Gunneridae</taxon>
        <taxon>Pentapetalae</taxon>
        <taxon>rosids</taxon>
        <taxon>malvids</taxon>
        <taxon>Malvales</taxon>
        <taxon>Malvaceae</taxon>
        <taxon>Malvoideae</taxon>
        <taxon>Gossypium</taxon>
    </lineage>
</organism>
<keyword evidence="6" id="KW-0328">Glycosyltransferase</keyword>
<dbReference type="PANTHER" id="PTHR31741:SF4">
    <property type="entry name" value="O-FUCOSYLTRANSFERASE 28"/>
    <property type="match status" value="1"/>
</dbReference>
<sequence>MDTSRRNSFNTRKWTNILLAITVLIYVAQLATQVKLLLWGAKINSVIEKGQIWRLATYSLLHANIRHLMVNCYSLNSVGPTVENLSGPRRFLAVYLTSAISSAATSYWFCKAPAVGASGAIFGLVGSVAVFVMRHRGMIRDAKEDLQHIAQVIFLNMVIGLMSSGIDNWGHLGGLLGGEAVSWLVGPTRKYESMASDGPRIFSDHLHFFTLLTENGNLDEIQSATSFSTSYLPSIHAPLISSPEPLLNEQTIPHQNPLAADYGAYSNDFQRSRRARTWKIHAVEDYNVYVGTPETFLEKREVIRETEPYLGAKIDGKDNSPELGIWELDLRSQFPVLFVPYKKTRVKIPHSEAVEKCSDCAGQGDIPCPTCNADKDPGFYKENQMSQCPACYGRGLIAHRDGSDTICTKCDGKGKIPCATCGSRGLLKCETCNGSESLLTHKIAIVKWKTLSTHKVSGTSGAASAPDEIFHRAKADIFEWRHFINVLKDDIDIVEYLPVKYSTTKPLFPGPRWLRWLHLQTNYYRREVLPLLKRHKVIKFKFMHSDSRLANNDLPNSIQRLKCIEDLGSTLVDRLKSNNDPYIALHLRYEKDMLAFTGCIQNLTVEESNELTVMRYNVRHWKEKKLDSEERRRQEGCPMTPREAAMFLKAMGYPSSTPIYIVAGEIYGSNSMAAFHYYQNKKAISSIGVTIANAKAANGPNQSKKRMQIW</sequence>
<evidence type="ECO:0000256" key="3">
    <source>
        <dbReference type="ARBA" id="ARBA00004881"/>
    </source>
</evidence>
<evidence type="ECO:0000256" key="5">
    <source>
        <dbReference type="ARBA" id="ARBA00009045"/>
    </source>
</evidence>
<name>A0ABR0QSA9_GOSAR</name>
<feature type="domain" description="Peptidase S54 rhomboid" evidence="17">
    <location>
        <begin position="49"/>
        <end position="186"/>
    </location>
</feature>
<dbReference type="InterPro" id="IPR022764">
    <property type="entry name" value="Peptidase_S54_rhomboid_dom"/>
</dbReference>
<protein>
    <recommendedName>
        <fullName evidence="15">O-fucosyltransferase family protein</fullName>
    </recommendedName>
</protein>
<keyword evidence="14" id="KW-0119">Carbohydrate metabolism</keyword>
<evidence type="ECO:0000259" key="17">
    <source>
        <dbReference type="Pfam" id="PF01694"/>
    </source>
</evidence>
<dbReference type="InterPro" id="IPR035952">
    <property type="entry name" value="Rhomboid-like_sf"/>
</dbReference>
<keyword evidence="7" id="KW-0808">Transferase</keyword>
<gene>
    <name evidence="18" type="ORF">PVK06_004381</name>
</gene>
<keyword evidence="9" id="KW-0735">Signal-anchor</keyword>
<feature type="transmembrane region" description="Helical" evidence="16">
    <location>
        <begin position="17"/>
        <end position="39"/>
    </location>
</feature>
<comment type="pathway">
    <text evidence="3">Glycan metabolism.</text>
</comment>
<evidence type="ECO:0000256" key="7">
    <source>
        <dbReference type="ARBA" id="ARBA00022679"/>
    </source>
</evidence>
<keyword evidence="11 16" id="KW-0472">Membrane</keyword>
<comment type="similarity">
    <text evidence="4">Belongs to the glycosyltransferase GT106 family.</text>
</comment>
<accession>A0ABR0QSA9</accession>
<keyword evidence="13" id="KW-0294">Fucose metabolism</keyword>
<feature type="transmembrane region" description="Helical" evidence="16">
    <location>
        <begin position="115"/>
        <end position="133"/>
    </location>
</feature>
<evidence type="ECO:0000256" key="11">
    <source>
        <dbReference type="ARBA" id="ARBA00023136"/>
    </source>
</evidence>
<dbReference type="InterPro" id="IPR019378">
    <property type="entry name" value="GDP-Fuc_O-FucTrfase"/>
</dbReference>
<evidence type="ECO:0000256" key="10">
    <source>
        <dbReference type="ARBA" id="ARBA00022989"/>
    </source>
</evidence>
<keyword evidence="12" id="KW-0325">Glycoprotein</keyword>
<proteinExistence type="inferred from homology"/>
<evidence type="ECO:0000256" key="15">
    <source>
        <dbReference type="ARBA" id="ARBA00030350"/>
    </source>
</evidence>
<dbReference type="PANTHER" id="PTHR31741">
    <property type="entry name" value="OS02G0726500 PROTEIN-RELATED"/>
    <property type="match status" value="1"/>
</dbReference>
<keyword evidence="19" id="KW-1185">Reference proteome</keyword>
<evidence type="ECO:0000256" key="2">
    <source>
        <dbReference type="ARBA" id="ARBA00004606"/>
    </source>
</evidence>
<comment type="caution">
    <text evidence="18">The sequence shown here is derived from an EMBL/GenBank/DDBJ whole genome shotgun (WGS) entry which is preliminary data.</text>
</comment>
<evidence type="ECO:0000256" key="16">
    <source>
        <dbReference type="SAM" id="Phobius"/>
    </source>
</evidence>
<dbReference type="SUPFAM" id="SSF144091">
    <property type="entry name" value="Rhomboid-like"/>
    <property type="match status" value="1"/>
</dbReference>
<dbReference type="Pfam" id="PF10250">
    <property type="entry name" value="O-FucT"/>
    <property type="match status" value="2"/>
</dbReference>
<reference evidence="18 19" key="1">
    <citation type="submission" date="2023-03" db="EMBL/GenBank/DDBJ databases">
        <title>WGS of Gossypium arboreum.</title>
        <authorList>
            <person name="Yu D."/>
        </authorList>
    </citation>
    <scope>NUCLEOTIDE SEQUENCE [LARGE SCALE GENOMIC DNA]</scope>
    <source>
        <tissue evidence="18">Leaf</tissue>
    </source>
</reference>
<dbReference type="InterPro" id="IPR001305">
    <property type="entry name" value="HSP_DnaJ_Cys-rich_dom"/>
</dbReference>
<evidence type="ECO:0000256" key="14">
    <source>
        <dbReference type="ARBA" id="ARBA00023277"/>
    </source>
</evidence>
<evidence type="ECO:0000256" key="6">
    <source>
        <dbReference type="ARBA" id="ARBA00022676"/>
    </source>
</evidence>
<keyword evidence="10 16" id="KW-1133">Transmembrane helix</keyword>
<evidence type="ECO:0000313" key="19">
    <source>
        <dbReference type="Proteomes" id="UP001358586"/>
    </source>
</evidence>
<dbReference type="Gene3D" id="1.20.1540.10">
    <property type="entry name" value="Rhomboid-like"/>
    <property type="match status" value="1"/>
</dbReference>
<evidence type="ECO:0000313" key="18">
    <source>
        <dbReference type="EMBL" id="KAK5842054.1"/>
    </source>
</evidence>
<comment type="subcellular location">
    <subcellularLocation>
        <location evidence="1">Membrane</location>
        <topology evidence="1">Multi-pass membrane protein</topology>
    </subcellularLocation>
    <subcellularLocation>
        <location evidence="2">Membrane</location>
        <topology evidence="2">Single-pass type II membrane protein</topology>
    </subcellularLocation>
</comment>